<reference evidence="1" key="1">
    <citation type="submission" date="2022-08" db="EMBL/GenBank/DDBJ databases">
        <title>Complete genome sequence of 14 non-tuberculosis mycobacteria type-strains.</title>
        <authorList>
            <person name="Igarashi Y."/>
            <person name="Osugi A."/>
            <person name="Mitarai S."/>
        </authorList>
    </citation>
    <scope>NUCLEOTIDE SEQUENCE</scope>
    <source>
        <strain evidence="1">DSM 45575</strain>
    </source>
</reference>
<dbReference type="InterPro" id="IPR023393">
    <property type="entry name" value="START-like_dom_sf"/>
</dbReference>
<sequence length="174" mass="18987">MEWTGARYADSPSVTASTRIAAAPTRVWRWVCDITVMPELSTELQSVEWTGPERRPVLGATFVGHNHNPAIGSWQAPAQIIACDENTEFAWAVGDRDNPAAIWRFRLAADDADPPTTTLSYTAQLGPGPSGLSAAIEAMPEKEQKIVFVRLREFHSAITATVAAIKDLAEGDRR</sequence>
<dbReference type="Proteomes" id="UP001055200">
    <property type="component" value="Chromosome"/>
</dbReference>
<gene>
    <name evidence="1" type="ORF">MIU77_18240</name>
</gene>
<proteinExistence type="predicted"/>
<keyword evidence="2" id="KW-1185">Reference proteome</keyword>
<dbReference type="Pfam" id="PF10604">
    <property type="entry name" value="Polyketide_cyc2"/>
    <property type="match status" value="1"/>
</dbReference>
<dbReference type="CDD" id="cd07812">
    <property type="entry name" value="SRPBCC"/>
    <property type="match status" value="1"/>
</dbReference>
<dbReference type="SUPFAM" id="SSF55961">
    <property type="entry name" value="Bet v1-like"/>
    <property type="match status" value="1"/>
</dbReference>
<dbReference type="RefSeq" id="WP_240171006.1">
    <property type="nucleotide sequence ID" value="NZ_CP092365.1"/>
</dbReference>
<evidence type="ECO:0000313" key="1">
    <source>
        <dbReference type="EMBL" id="ULN52735.1"/>
    </source>
</evidence>
<dbReference type="EMBL" id="CP092365">
    <property type="protein sequence ID" value="ULN52735.1"/>
    <property type="molecule type" value="Genomic_DNA"/>
</dbReference>
<accession>A0ABY3U456</accession>
<evidence type="ECO:0000313" key="2">
    <source>
        <dbReference type="Proteomes" id="UP001055200"/>
    </source>
</evidence>
<protein>
    <submittedName>
        <fullName evidence="1">SRPBCC family protein</fullName>
    </submittedName>
</protein>
<organism evidence="1 2">
    <name type="scientific">Mycolicibacillus parakoreensis</name>
    <dbReference type="NCBI Taxonomy" id="1069221"/>
    <lineage>
        <taxon>Bacteria</taxon>
        <taxon>Bacillati</taxon>
        <taxon>Actinomycetota</taxon>
        <taxon>Actinomycetes</taxon>
        <taxon>Mycobacteriales</taxon>
        <taxon>Mycobacteriaceae</taxon>
        <taxon>Mycolicibacillus</taxon>
    </lineage>
</organism>
<dbReference type="InterPro" id="IPR019587">
    <property type="entry name" value="Polyketide_cyclase/dehydratase"/>
</dbReference>
<dbReference type="Gene3D" id="3.30.530.20">
    <property type="match status" value="1"/>
</dbReference>
<name>A0ABY3U456_9MYCO</name>